<dbReference type="PANTHER" id="PTHR47510">
    <property type="entry name" value="REVERSE TRANSCRIPTASE DOMAIN-CONTAINING PROTEIN"/>
    <property type="match status" value="1"/>
</dbReference>
<dbReference type="EMBL" id="JAHWGI010001434">
    <property type="protein sequence ID" value="KAK3932021.1"/>
    <property type="molecule type" value="Genomic_DNA"/>
</dbReference>
<proteinExistence type="predicted"/>
<dbReference type="Proteomes" id="UP001219518">
    <property type="component" value="Unassembled WGS sequence"/>
</dbReference>
<reference evidence="1" key="2">
    <citation type="journal article" date="2023" name="BMC Genomics">
        <title>Pest status, molecular evolution, and epigenetic factors derived from the genome assembly of Frankliniella fusca, a thysanopteran phytovirus vector.</title>
        <authorList>
            <person name="Catto M.A."/>
            <person name="Labadie P.E."/>
            <person name="Jacobson A.L."/>
            <person name="Kennedy G.G."/>
            <person name="Srinivasan R."/>
            <person name="Hunt B.G."/>
        </authorList>
    </citation>
    <scope>NUCLEOTIDE SEQUENCE</scope>
    <source>
        <strain evidence="1">PL_HMW_Pooled</strain>
    </source>
</reference>
<reference evidence="1" key="1">
    <citation type="submission" date="2021-07" db="EMBL/GenBank/DDBJ databases">
        <authorList>
            <person name="Catto M.A."/>
            <person name="Jacobson A."/>
            <person name="Kennedy G."/>
            <person name="Labadie P."/>
            <person name="Hunt B.G."/>
            <person name="Srinivasan R."/>
        </authorList>
    </citation>
    <scope>NUCLEOTIDE SEQUENCE</scope>
    <source>
        <strain evidence="1">PL_HMW_Pooled</strain>
        <tissue evidence="1">Head</tissue>
    </source>
</reference>
<dbReference type="AlphaFoldDB" id="A0AAE1I303"/>
<dbReference type="PANTHER" id="PTHR47510:SF3">
    <property type="entry name" value="ENDO_EXONUCLEASE_PHOSPHATASE DOMAIN-CONTAINING PROTEIN"/>
    <property type="match status" value="1"/>
</dbReference>
<gene>
    <name evidence="1" type="ORF">KUF71_011349</name>
</gene>
<evidence type="ECO:0000313" key="2">
    <source>
        <dbReference type="Proteomes" id="UP001219518"/>
    </source>
</evidence>
<organism evidence="1 2">
    <name type="scientific">Frankliniella fusca</name>
    <dbReference type="NCBI Taxonomy" id="407009"/>
    <lineage>
        <taxon>Eukaryota</taxon>
        <taxon>Metazoa</taxon>
        <taxon>Ecdysozoa</taxon>
        <taxon>Arthropoda</taxon>
        <taxon>Hexapoda</taxon>
        <taxon>Insecta</taxon>
        <taxon>Pterygota</taxon>
        <taxon>Neoptera</taxon>
        <taxon>Paraneoptera</taxon>
        <taxon>Thysanoptera</taxon>
        <taxon>Terebrantia</taxon>
        <taxon>Thripoidea</taxon>
        <taxon>Thripidae</taxon>
        <taxon>Frankliniella</taxon>
    </lineage>
</organism>
<accession>A0AAE1I303</accession>
<keyword evidence="2" id="KW-1185">Reference proteome</keyword>
<name>A0AAE1I303_9NEOP</name>
<evidence type="ECO:0000313" key="1">
    <source>
        <dbReference type="EMBL" id="KAK3932021.1"/>
    </source>
</evidence>
<protein>
    <submittedName>
        <fullName evidence="1">LINE-1 retrotransposable element ORF2 protein</fullName>
    </submittedName>
</protein>
<sequence>MKKKLNANFIENASNKCKAMWSVINKELGRASFTQDNIVIKRGDMILTNPVPIANTINSYYIHSVQSLVSSTLDMNCKFSSQSGSIVFSPLSITEVLNIVLRMKTKSSSGLDGIPSSVVKQSVNFIIKPLTFIINSSFASGVFPSNLKTAKVCLIFKNKGYKEDTANYRL</sequence>
<comment type="caution">
    <text evidence="1">The sequence shown here is derived from an EMBL/GenBank/DDBJ whole genome shotgun (WGS) entry which is preliminary data.</text>
</comment>